<gene>
    <name evidence="3" type="ORF">FHY64_08170</name>
</gene>
<comment type="similarity">
    <text evidence="1">Belongs to the cycloisomerase 2 family.</text>
</comment>
<evidence type="ECO:0000313" key="4">
    <source>
        <dbReference type="Proteomes" id="UP000314011"/>
    </source>
</evidence>
<proteinExistence type="inferred from homology"/>
<evidence type="ECO:0000313" key="3">
    <source>
        <dbReference type="EMBL" id="TNY33237.1"/>
    </source>
</evidence>
<dbReference type="SUPFAM" id="SSF75011">
    <property type="entry name" value="3-carboxy-cis,cis-mucoante lactonizing enzyme"/>
    <property type="match status" value="1"/>
</dbReference>
<evidence type="ECO:0000256" key="2">
    <source>
        <dbReference type="ARBA" id="ARBA00022526"/>
    </source>
</evidence>
<evidence type="ECO:0000256" key="1">
    <source>
        <dbReference type="ARBA" id="ARBA00005564"/>
    </source>
</evidence>
<dbReference type="OrthoDB" id="9790815at2"/>
<dbReference type="PANTHER" id="PTHR30344">
    <property type="entry name" value="6-PHOSPHOGLUCONOLACTONASE-RELATED"/>
    <property type="match status" value="1"/>
</dbReference>
<protein>
    <submittedName>
        <fullName evidence="3">Lactonase family protein</fullName>
    </submittedName>
</protein>
<dbReference type="GO" id="GO:0017057">
    <property type="term" value="F:6-phosphogluconolactonase activity"/>
    <property type="evidence" value="ECO:0007669"/>
    <property type="project" value="TreeGrafter"/>
</dbReference>
<sequence length="350" mass="36865">MERHLAIGSLTRPAPQYAAADGAGVILCRFDEATGALTEVGEPLRLDDSSWITGAAEPDRFHVVTDCDDGAQSALATARLHRDTDRMELVAKWPASGHEGCHAVAGPDGLIAVANYGGPRDTAPDAGVTIFGAGEPQHLRHKGSGPNKARQEAAHAHCVGFSPDGRYLIVADLGIDRLVIYERTGDAVVPRPDLDIGFPPGTGPRHFLFNAEGTRLHVVSELIGAVFSFAWNDGATDLLGSEPLAHPSGAEIQPAGIVLHPDGQIVVSVRLTDELVVLSPDAKGTARISGRYPAGGTTPRDLTFSPDGRFLLVANQDSGRITVWPFEKGQPGPRPACELPVGTPMALAFV</sequence>
<dbReference type="Gene3D" id="2.130.10.10">
    <property type="entry name" value="YVTN repeat-like/Quinoprotein amine dehydrogenase"/>
    <property type="match status" value="1"/>
</dbReference>
<keyword evidence="4" id="KW-1185">Reference proteome</keyword>
<dbReference type="InterPro" id="IPR050282">
    <property type="entry name" value="Cycloisomerase_2"/>
</dbReference>
<name>A0A5C5GGS3_9RHOB</name>
<keyword evidence="2" id="KW-0313">Glucose metabolism</keyword>
<dbReference type="GO" id="GO:0006006">
    <property type="term" value="P:glucose metabolic process"/>
    <property type="evidence" value="ECO:0007669"/>
    <property type="project" value="UniProtKB-KW"/>
</dbReference>
<dbReference type="InterPro" id="IPR019405">
    <property type="entry name" value="Lactonase_7-beta_prop"/>
</dbReference>
<dbReference type="Pfam" id="PF10282">
    <property type="entry name" value="Lactonase"/>
    <property type="match status" value="1"/>
</dbReference>
<keyword evidence="2" id="KW-0119">Carbohydrate metabolism</keyword>
<dbReference type="PANTHER" id="PTHR30344:SF1">
    <property type="entry name" value="6-PHOSPHOGLUCONOLACTONASE"/>
    <property type="match status" value="1"/>
</dbReference>
<comment type="caution">
    <text evidence="3">The sequence shown here is derived from an EMBL/GenBank/DDBJ whole genome shotgun (WGS) entry which is preliminary data.</text>
</comment>
<dbReference type="Proteomes" id="UP000314011">
    <property type="component" value="Unassembled WGS sequence"/>
</dbReference>
<dbReference type="EMBL" id="VFFF01000001">
    <property type="protein sequence ID" value="TNY33237.1"/>
    <property type="molecule type" value="Genomic_DNA"/>
</dbReference>
<dbReference type="AlphaFoldDB" id="A0A5C5GGS3"/>
<organism evidence="3 4">
    <name type="scientific">Pelagovum pacificum</name>
    <dbReference type="NCBI Taxonomy" id="2588711"/>
    <lineage>
        <taxon>Bacteria</taxon>
        <taxon>Pseudomonadati</taxon>
        <taxon>Pseudomonadota</taxon>
        <taxon>Alphaproteobacteria</taxon>
        <taxon>Rhodobacterales</taxon>
        <taxon>Paracoccaceae</taxon>
        <taxon>Pelagovum</taxon>
    </lineage>
</organism>
<accession>A0A5C5GGS3</accession>
<reference evidence="3 4" key="1">
    <citation type="submission" date="2019-06" db="EMBL/GenBank/DDBJ databases">
        <title>Genome of new Rhodobacteraceae sp. SM1903.</title>
        <authorList>
            <person name="Ren X."/>
        </authorList>
    </citation>
    <scope>NUCLEOTIDE SEQUENCE [LARGE SCALE GENOMIC DNA]</scope>
    <source>
        <strain evidence="3 4">SM1903</strain>
    </source>
</reference>
<dbReference type="InterPro" id="IPR015943">
    <property type="entry name" value="WD40/YVTN_repeat-like_dom_sf"/>
</dbReference>
<dbReference type="RefSeq" id="WP_140193924.1">
    <property type="nucleotide sequence ID" value="NZ_CP065915.1"/>
</dbReference>